<dbReference type="EMBL" id="JACEFB010000002">
    <property type="protein sequence ID" value="MBA2225691.1"/>
    <property type="molecule type" value="Genomic_DNA"/>
</dbReference>
<feature type="chain" id="PRO_5030706979" evidence="1">
    <location>
        <begin position="25"/>
        <end position="265"/>
    </location>
</feature>
<dbReference type="AlphaFoldDB" id="A0A7V8VD06"/>
<dbReference type="Proteomes" id="UP000542342">
    <property type="component" value="Unassembled WGS sequence"/>
</dbReference>
<feature type="signal peptide" evidence="1">
    <location>
        <begin position="1"/>
        <end position="24"/>
    </location>
</feature>
<evidence type="ECO:0000256" key="1">
    <source>
        <dbReference type="SAM" id="SignalP"/>
    </source>
</evidence>
<accession>A0A7V8VD06</accession>
<evidence type="ECO:0000313" key="3">
    <source>
        <dbReference type="EMBL" id="MBA2225691.1"/>
    </source>
</evidence>
<dbReference type="GO" id="GO:0016787">
    <property type="term" value="F:hydrolase activity"/>
    <property type="evidence" value="ECO:0007669"/>
    <property type="project" value="InterPro"/>
</dbReference>
<name>A0A7V8VD06_9BACT</name>
<gene>
    <name evidence="3" type="ORF">H0921_05885</name>
</gene>
<evidence type="ECO:0000259" key="2">
    <source>
        <dbReference type="Pfam" id="PF06439"/>
    </source>
</evidence>
<dbReference type="Pfam" id="PF06439">
    <property type="entry name" value="3keto-disac_hyd"/>
    <property type="match status" value="1"/>
</dbReference>
<feature type="domain" description="3-keto-alpha-glucoside-1,2-lyase/3-keto-2-hydroxy-glucal hydratase" evidence="2">
    <location>
        <begin position="32"/>
        <end position="262"/>
    </location>
</feature>
<proteinExistence type="predicted"/>
<evidence type="ECO:0000313" key="4">
    <source>
        <dbReference type="Proteomes" id="UP000542342"/>
    </source>
</evidence>
<dbReference type="Gene3D" id="2.60.120.560">
    <property type="entry name" value="Exo-inulinase, domain 1"/>
    <property type="match status" value="1"/>
</dbReference>
<sequence length="265" mass="30040">MSLLGIASLGSLLSIGLLSLPAQESTQPATPWRALFNGKDLDGWVPKFKGHPLGENYRDTFRVEDGVLKVCYDKYRSFDNTFGHLFYVKEKFSRYRLRVEYRFVGQQCPGGPSWAVRNNGIMFHCQDPKSMRKDQDFPVSIEAQLLGGLGQGNRPTNNVCTPGTHIVLNGKLFTPHCTNSRSKTYHGDVWVTAEIEVLGSEKVRHYVEGELVLEYEKPQLDPKDPDAARLLRERNGEVLLSEGYIAIQAESHPTEFRKIEIRELK</sequence>
<keyword evidence="4" id="KW-1185">Reference proteome</keyword>
<organism evidence="3 4">
    <name type="scientific">Thermogemmata fonticola</name>
    <dbReference type="NCBI Taxonomy" id="2755323"/>
    <lineage>
        <taxon>Bacteria</taxon>
        <taxon>Pseudomonadati</taxon>
        <taxon>Planctomycetota</taxon>
        <taxon>Planctomycetia</taxon>
        <taxon>Gemmatales</taxon>
        <taxon>Gemmataceae</taxon>
        <taxon>Thermogemmata</taxon>
    </lineage>
</organism>
<keyword evidence="1" id="KW-0732">Signal</keyword>
<reference evidence="3 4" key="1">
    <citation type="submission" date="2020-07" db="EMBL/GenBank/DDBJ databases">
        <title>Thermogemmata thermophila gen. nov., sp. nov., a novel moderate thermophilic planctomycete from a Kamchatka hot spring.</title>
        <authorList>
            <person name="Elcheninov A.G."/>
            <person name="Podosokorskaya O.A."/>
            <person name="Kovaleva O.L."/>
            <person name="Novikov A."/>
            <person name="Bonch-Osmolovskaya E.A."/>
            <person name="Toshchakov S.V."/>
            <person name="Kublanov I.V."/>
        </authorList>
    </citation>
    <scope>NUCLEOTIDE SEQUENCE [LARGE SCALE GENOMIC DNA]</scope>
    <source>
        <strain evidence="3 4">2918</strain>
    </source>
</reference>
<comment type="caution">
    <text evidence="3">The sequence shown here is derived from an EMBL/GenBank/DDBJ whole genome shotgun (WGS) entry which is preliminary data.</text>
</comment>
<protein>
    <submittedName>
        <fullName evidence="3">DUF1080 domain-containing protein</fullName>
    </submittedName>
</protein>
<dbReference type="InterPro" id="IPR010496">
    <property type="entry name" value="AL/BT2_dom"/>
</dbReference>